<keyword evidence="1" id="KW-1133">Transmembrane helix</keyword>
<comment type="caution">
    <text evidence="2">The sequence shown here is derived from an EMBL/GenBank/DDBJ whole genome shotgun (WGS) entry which is preliminary data.</text>
</comment>
<sequence>MVGSGNSAKVPAIGEVWMPALLGSRDLWSAVESVHLPQYSHTAVTVGGSIIVVITVLMTVAVLVASWSY</sequence>
<keyword evidence="1" id="KW-0472">Membrane</keyword>
<evidence type="ECO:0000313" key="3">
    <source>
        <dbReference type="Proteomes" id="UP000093925"/>
    </source>
</evidence>
<gene>
    <name evidence="2" type="ORF">A5640_07970</name>
</gene>
<proteinExistence type="predicted"/>
<evidence type="ECO:0000313" key="2">
    <source>
        <dbReference type="EMBL" id="OBJ87198.1"/>
    </source>
</evidence>
<keyword evidence="1" id="KW-0812">Transmembrane</keyword>
<dbReference type="AlphaFoldDB" id="A0A1A3KS44"/>
<reference evidence="2 3" key="1">
    <citation type="submission" date="2016-06" db="EMBL/GenBank/DDBJ databases">
        <authorList>
            <person name="Kjaerup R.B."/>
            <person name="Dalgaard T.S."/>
            <person name="Juul-Madsen H.R."/>
        </authorList>
    </citation>
    <scope>NUCLEOTIDE SEQUENCE [LARGE SCALE GENOMIC DNA]</scope>
    <source>
        <strain evidence="2 3">1276495.2</strain>
    </source>
</reference>
<name>A0A1A3KS44_MYCAS</name>
<evidence type="ECO:0000256" key="1">
    <source>
        <dbReference type="SAM" id="Phobius"/>
    </source>
</evidence>
<dbReference type="EMBL" id="LZLM01000048">
    <property type="protein sequence ID" value="OBJ87198.1"/>
    <property type="molecule type" value="Genomic_DNA"/>
</dbReference>
<dbReference type="Proteomes" id="UP000093925">
    <property type="component" value="Unassembled WGS sequence"/>
</dbReference>
<organism evidence="2 3">
    <name type="scientific">Mycobacterium asiaticum</name>
    <dbReference type="NCBI Taxonomy" id="1790"/>
    <lineage>
        <taxon>Bacteria</taxon>
        <taxon>Bacillati</taxon>
        <taxon>Actinomycetota</taxon>
        <taxon>Actinomycetes</taxon>
        <taxon>Mycobacteriales</taxon>
        <taxon>Mycobacteriaceae</taxon>
        <taxon>Mycobacterium</taxon>
    </lineage>
</organism>
<protein>
    <submittedName>
        <fullName evidence="2">Uncharacterized protein</fullName>
    </submittedName>
</protein>
<accession>A0A1A3KS44</accession>
<feature type="transmembrane region" description="Helical" evidence="1">
    <location>
        <begin position="43"/>
        <end position="67"/>
    </location>
</feature>